<reference evidence="5" key="1">
    <citation type="submission" date="2022-03" db="EMBL/GenBank/DDBJ databases">
        <authorList>
            <person name="Martin C."/>
        </authorList>
    </citation>
    <scope>NUCLEOTIDE SEQUENCE</scope>
</reference>
<evidence type="ECO:0000256" key="3">
    <source>
        <dbReference type="ARBA" id="ARBA00022737"/>
    </source>
</evidence>
<evidence type="ECO:0000313" key="6">
    <source>
        <dbReference type="Proteomes" id="UP000749559"/>
    </source>
</evidence>
<dbReference type="InterPro" id="IPR050541">
    <property type="entry name" value="LRR_TM_domain-containing"/>
</dbReference>
<name>A0A8J1TA99_OWEFU</name>
<accession>A0A8J1TA99</accession>
<dbReference type="Gene3D" id="3.80.10.10">
    <property type="entry name" value="Ribonuclease Inhibitor"/>
    <property type="match status" value="3"/>
</dbReference>
<dbReference type="InterPro" id="IPR000483">
    <property type="entry name" value="Cys-rich_flank_reg_C"/>
</dbReference>
<dbReference type="PROSITE" id="PS51257">
    <property type="entry name" value="PROKAR_LIPOPROTEIN"/>
    <property type="match status" value="1"/>
</dbReference>
<comment type="caution">
    <text evidence="5">The sequence shown here is derived from an EMBL/GenBank/DDBJ whole genome shotgun (WGS) entry which is preliminary data.</text>
</comment>
<evidence type="ECO:0000256" key="1">
    <source>
        <dbReference type="ARBA" id="ARBA00022614"/>
    </source>
</evidence>
<dbReference type="SUPFAM" id="SSF52058">
    <property type="entry name" value="L domain-like"/>
    <property type="match status" value="1"/>
</dbReference>
<dbReference type="InterPro" id="IPR003591">
    <property type="entry name" value="Leu-rich_rpt_typical-subtyp"/>
</dbReference>
<dbReference type="EMBL" id="CAIIXF020000011">
    <property type="protein sequence ID" value="CAH1800049.1"/>
    <property type="molecule type" value="Genomic_DNA"/>
</dbReference>
<evidence type="ECO:0000256" key="4">
    <source>
        <dbReference type="ARBA" id="ARBA00023180"/>
    </source>
</evidence>
<keyword evidence="1" id="KW-0433">Leucine-rich repeat</keyword>
<dbReference type="SMART" id="SM00082">
    <property type="entry name" value="LRRCT"/>
    <property type="match status" value="1"/>
</dbReference>
<dbReference type="PANTHER" id="PTHR24369">
    <property type="entry name" value="ANTIGEN BSP, PUTATIVE-RELATED"/>
    <property type="match status" value="1"/>
</dbReference>
<evidence type="ECO:0000313" key="5">
    <source>
        <dbReference type="EMBL" id="CAH1800049.1"/>
    </source>
</evidence>
<dbReference type="Proteomes" id="UP000749559">
    <property type="component" value="Unassembled WGS sequence"/>
</dbReference>
<organism evidence="5 6">
    <name type="scientific">Owenia fusiformis</name>
    <name type="common">Polychaete worm</name>
    <dbReference type="NCBI Taxonomy" id="6347"/>
    <lineage>
        <taxon>Eukaryota</taxon>
        <taxon>Metazoa</taxon>
        <taxon>Spiralia</taxon>
        <taxon>Lophotrochozoa</taxon>
        <taxon>Annelida</taxon>
        <taxon>Polychaeta</taxon>
        <taxon>Sedentaria</taxon>
        <taxon>Canalipalpata</taxon>
        <taxon>Sabellida</taxon>
        <taxon>Oweniida</taxon>
        <taxon>Oweniidae</taxon>
        <taxon>Owenia</taxon>
    </lineage>
</organism>
<dbReference type="SMART" id="SM00369">
    <property type="entry name" value="LRR_TYP"/>
    <property type="match status" value="7"/>
</dbReference>
<evidence type="ECO:0000256" key="2">
    <source>
        <dbReference type="ARBA" id="ARBA00022729"/>
    </source>
</evidence>
<sequence>MIALIDKCTYILGTLLVICVGLSLGGQGCPNLPRDCYCDKTFVNCSRMGISKLPAGIPRNTTTLIINMNSFSEIPNNMFSAFPELQQLDISSNQITSGGLYPGSFAGLPKLSNLDLGYNYLDQVPKGLPKTLTYLYLLQTLNSTTLAEDAFKGLKQLQHLDISFNKLESLPRNLLKDQSNLQLFRADWNPIPTPGLPDGIFLHLTKLGDLSMRGCKLSKMIPMLPKTLQNLDVAFNQLTYVPVDCLAGMHQLQTLAFWNNSVTGIADGAFRDLESLTIFDATSCALTTLTDDTFKGLVNVKTLYIDENKISNISANAFAPLKNLDALWMTINSVAELNMQTLNGTGILPKLSTAYLWANPWKCDCHLRWLREMVDVTPRFTIDAPHLMICHEPPAMKGKTWDTLKPSDFKC</sequence>
<proteinExistence type="predicted"/>
<protein>
    <submittedName>
        <fullName evidence="5">Uncharacterized protein</fullName>
    </submittedName>
</protein>
<gene>
    <name evidence="5" type="ORF">OFUS_LOCUS23986</name>
</gene>
<keyword evidence="3" id="KW-0677">Repeat</keyword>
<dbReference type="InterPro" id="IPR001611">
    <property type="entry name" value="Leu-rich_rpt"/>
</dbReference>
<dbReference type="OrthoDB" id="10008953at2759"/>
<keyword evidence="4" id="KW-0325">Glycoprotein</keyword>
<dbReference type="Pfam" id="PF13855">
    <property type="entry name" value="LRR_8"/>
    <property type="match status" value="3"/>
</dbReference>
<dbReference type="SMART" id="SM00365">
    <property type="entry name" value="LRR_SD22"/>
    <property type="match status" value="4"/>
</dbReference>
<keyword evidence="2" id="KW-0732">Signal</keyword>
<dbReference type="InterPro" id="IPR032675">
    <property type="entry name" value="LRR_dom_sf"/>
</dbReference>
<dbReference type="GO" id="GO:0005886">
    <property type="term" value="C:plasma membrane"/>
    <property type="evidence" value="ECO:0007669"/>
    <property type="project" value="TreeGrafter"/>
</dbReference>
<keyword evidence="6" id="KW-1185">Reference proteome</keyword>
<dbReference type="AlphaFoldDB" id="A0A8J1TA99"/>
<dbReference type="PANTHER" id="PTHR24369:SF210">
    <property type="entry name" value="CHAOPTIN-RELATED"/>
    <property type="match status" value="1"/>
</dbReference>
<dbReference type="FunFam" id="3.80.10.10:FF:000770">
    <property type="entry name" value="Uncharacterized protein"/>
    <property type="match status" value="1"/>
</dbReference>
<dbReference type="SMART" id="SM00364">
    <property type="entry name" value="LRR_BAC"/>
    <property type="match status" value="4"/>
</dbReference>